<dbReference type="PANTHER" id="PTHR30352:SF5">
    <property type="entry name" value="PYRUVATE FORMATE-LYASE 1-ACTIVATING ENZYME"/>
    <property type="match status" value="1"/>
</dbReference>
<accession>A0A1G5JVZ5</accession>
<dbReference type="InterPro" id="IPR013785">
    <property type="entry name" value="Aldolase_TIM"/>
</dbReference>
<dbReference type="SFLD" id="SFLDG01067">
    <property type="entry name" value="SPASM/twitch_domain_containing"/>
    <property type="match status" value="1"/>
</dbReference>
<sequence>MSIKGMIHSIETFGTVDGPGIRYVIFMQGCPLRCQYCHNRDTWNITDGKEMTLNEIIEDIKKYIPFMKSSNGGVTISGGEPTLQLPFITELLKELKSLGIHTCLDTSGYVNSVNINELLEFVDLVLLDLKEINPTKHISITGVSNERILKFARYLSEIGKPMWIRHVVIPGLTDDLIDVIELSKFIQELDTVEKVELLPYHSMGKVKWKKLMLIYPLENIRDAVDSDIKRVSDIMHQYGIKINGSVVA</sequence>
<evidence type="ECO:0000256" key="4">
    <source>
        <dbReference type="ARBA" id="ARBA00022485"/>
    </source>
</evidence>
<keyword evidence="5 10" id="KW-0949">S-adenosyl-L-methionine</keyword>
<evidence type="ECO:0000256" key="6">
    <source>
        <dbReference type="ARBA" id="ARBA00022723"/>
    </source>
</evidence>
<evidence type="ECO:0000256" key="10">
    <source>
        <dbReference type="RuleBase" id="RU362053"/>
    </source>
</evidence>
<dbReference type="EC" id="1.97.1.4" evidence="10"/>
<evidence type="ECO:0000259" key="11">
    <source>
        <dbReference type="PROSITE" id="PS51918"/>
    </source>
</evidence>
<dbReference type="Proteomes" id="UP000198636">
    <property type="component" value="Unassembled WGS sequence"/>
</dbReference>
<keyword evidence="9 10" id="KW-0411">Iron-sulfur</keyword>
<keyword evidence="12" id="KW-0670">Pyruvate</keyword>
<dbReference type="Gene3D" id="3.20.20.70">
    <property type="entry name" value="Aldolase class I"/>
    <property type="match status" value="1"/>
</dbReference>
<evidence type="ECO:0000313" key="12">
    <source>
        <dbReference type="EMBL" id="SCY92344.1"/>
    </source>
</evidence>
<evidence type="ECO:0000256" key="7">
    <source>
        <dbReference type="ARBA" id="ARBA00023002"/>
    </source>
</evidence>
<evidence type="ECO:0000256" key="1">
    <source>
        <dbReference type="ARBA" id="ARBA00003141"/>
    </source>
</evidence>
<dbReference type="InterPro" id="IPR012839">
    <property type="entry name" value="Organic_radical_activase"/>
</dbReference>
<dbReference type="InterPro" id="IPR012838">
    <property type="entry name" value="PFL1_activating"/>
</dbReference>
<keyword evidence="10" id="KW-0963">Cytoplasm</keyword>
<dbReference type="InterPro" id="IPR001989">
    <property type="entry name" value="Radical_activat_CS"/>
</dbReference>
<dbReference type="Pfam" id="PF04055">
    <property type="entry name" value="Radical_SAM"/>
    <property type="match status" value="1"/>
</dbReference>
<comment type="catalytic activity">
    <reaction evidence="10">
        <text>glycyl-[formate C-acetyltransferase] + reduced [flavodoxin] + S-adenosyl-L-methionine = glycin-2-yl radical-[formate C-acetyltransferase] + semiquinone [flavodoxin] + 5'-deoxyadenosine + L-methionine + H(+)</text>
        <dbReference type="Rhea" id="RHEA:19225"/>
        <dbReference type="Rhea" id="RHEA-COMP:10622"/>
        <dbReference type="Rhea" id="RHEA-COMP:12190"/>
        <dbReference type="Rhea" id="RHEA-COMP:12191"/>
        <dbReference type="Rhea" id="RHEA-COMP:14480"/>
        <dbReference type="ChEBI" id="CHEBI:15378"/>
        <dbReference type="ChEBI" id="CHEBI:17319"/>
        <dbReference type="ChEBI" id="CHEBI:29947"/>
        <dbReference type="ChEBI" id="CHEBI:32722"/>
        <dbReference type="ChEBI" id="CHEBI:57618"/>
        <dbReference type="ChEBI" id="CHEBI:57844"/>
        <dbReference type="ChEBI" id="CHEBI:59789"/>
        <dbReference type="ChEBI" id="CHEBI:140311"/>
        <dbReference type="EC" id="1.97.1.4"/>
    </reaction>
</comment>
<dbReference type="CDD" id="cd01335">
    <property type="entry name" value="Radical_SAM"/>
    <property type="match status" value="1"/>
</dbReference>
<evidence type="ECO:0000313" key="13">
    <source>
        <dbReference type="Proteomes" id="UP000198636"/>
    </source>
</evidence>
<dbReference type="EMBL" id="FMUS01000022">
    <property type="protein sequence ID" value="SCY92344.1"/>
    <property type="molecule type" value="Genomic_DNA"/>
</dbReference>
<comment type="subcellular location">
    <subcellularLocation>
        <location evidence="10">Cytoplasm</location>
    </subcellularLocation>
</comment>
<dbReference type="NCBIfam" id="TIGR02493">
    <property type="entry name" value="PFLA"/>
    <property type="match status" value="1"/>
</dbReference>
<dbReference type="InterPro" id="IPR058240">
    <property type="entry name" value="rSAM_sf"/>
</dbReference>
<dbReference type="GO" id="GO:0051539">
    <property type="term" value="F:4 iron, 4 sulfur cluster binding"/>
    <property type="evidence" value="ECO:0007669"/>
    <property type="project" value="UniProtKB-UniRule"/>
</dbReference>
<dbReference type="PROSITE" id="PS01087">
    <property type="entry name" value="RADICAL_ACTIVATING"/>
    <property type="match status" value="1"/>
</dbReference>
<keyword evidence="7 10" id="KW-0560">Oxidoreductase</keyword>
<dbReference type="SUPFAM" id="SSF102114">
    <property type="entry name" value="Radical SAM enzymes"/>
    <property type="match status" value="1"/>
</dbReference>
<keyword evidence="8 10" id="KW-0408">Iron</keyword>
<comment type="cofactor">
    <cofactor evidence="10">
        <name>[4Fe-4S] cluster</name>
        <dbReference type="ChEBI" id="CHEBI:49883"/>
    </cofactor>
    <text evidence="10">Binds 1 [4Fe-4S] cluster. The cluster is coordinated with 3 cysteines and an exchangeable S-adenosyl-L-methionine.</text>
</comment>
<dbReference type="AlphaFoldDB" id="A0A1G5JVZ5"/>
<reference evidence="12 13" key="1">
    <citation type="submission" date="2016-10" db="EMBL/GenBank/DDBJ databases">
        <authorList>
            <person name="de Groot N.N."/>
        </authorList>
    </citation>
    <scope>NUCLEOTIDE SEQUENCE [LARGE SCALE GENOMIC DNA]</scope>
    <source>
        <strain evidence="12 13">DSM 18978</strain>
    </source>
</reference>
<dbReference type="RefSeq" id="WP_091545330.1">
    <property type="nucleotide sequence ID" value="NZ_FMUS01000022.1"/>
</dbReference>
<keyword evidence="4 10" id="KW-0004">4Fe-4S</keyword>
<protein>
    <recommendedName>
        <fullName evidence="3 10">Pyruvate formate-lyase-activating enzyme</fullName>
        <ecNumber evidence="10">1.97.1.4</ecNumber>
    </recommendedName>
</protein>
<evidence type="ECO:0000256" key="8">
    <source>
        <dbReference type="ARBA" id="ARBA00023004"/>
    </source>
</evidence>
<comment type="function">
    <text evidence="1 10">Activation of pyruvate formate-lyase under anaerobic conditions by generation of an organic free radical, using S-adenosylmethionine and reduced flavodoxin as cosubstrates to produce 5'-deoxy-adenosine.</text>
</comment>
<feature type="domain" description="Radical SAM core" evidence="11">
    <location>
        <begin position="16"/>
        <end position="241"/>
    </location>
</feature>
<dbReference type="InterPro" id="IPR034457">
    <property type="entry name" value="Organic_radical-activating"/>
</dbReference>
<name>A0A1G5JVZ5_9FIRM</name>
<proteinExistence type="inferred from homology"/>
<evidence type="ECO:0000256" key="9">
    <source>
        <dbReference type="ARBA" id="ARBA00023014"/>
    </source>
</evidence>
<evidence type="ECO:0000256" key="3">
    <source>
        <dbReference type="ARBA" id="ARBA00021356"/>
    </source>
</evidence>
<evidence type="ECO:0000256" key="5">
    <source>
        <dbReference type="ARBA" id="ARBA00022691"/>
    </source>
</evidence>
<dbReference type="OrthoDB" id="9782387at2"/>
<dbReference type="GO" id="GO:0046872">
    <property type="term" value="F:metal ion binding"/>
    <property type="evidence" value="ECO:0007669"/>
    <property type="project" value="UniProtKB-UniRule"/>
</dbReference>
<dbReference type="GO" id="GO:0016829">
    <property type="term" value="F:lyase activity"/>
    <property type="evidence" value="ECO:0007669"/>
    <property type="project" value="UniProtKB-KW"/>
</dbReference>
<keyword evidence="12" id="KW-0456">Lyase</keyword>
<dbReference type="GO" id="GO:0005737">
    <property type="term" value="C:cytoplasm"/>
    <property type="evidence" value="ECO:0007669"/>
    <property type="project" value="UniProtKB-SubCell"/>
</dbReference>
<keyword evidence="13" id="KW-1185">Reference proteome</keyword>
<gene>
    <name evidence="12" type="ORF">SAMN03080606_03057</name>
</gene>
<dbReference type="PIRSF" id="PIRSF000371">
    <property type="entry name" value="PFL_act_enz"/>
    <property type="match status" value="1"/>
</dbReference>
<comment type="similarity">
    <text evidence="2 10">Belongs to the organic radical-activating enzymes family.</text>
</comment>
<evidence type="ECO:0000256" key="2">
    <source>
        <dbReference type="ARBA" id="ARBA00009777"/>
    </source>
</evidence>
<dbReference type="SFLD" id="SFLDG01066">
    <property type="entry name" value="organic_radical-activating_enz"/>
    <property type="match status" value="1"/>
</dbReference>
<dbReference type="GO" id="GO:0043365">
    <property type="term" value="F:[formate-C-acetyltransferase]-activating enzyme activity"/>
    <property type="evidence" value="ECO:0007669"/>
    <property type="project" value="UniProtKB-UniRule"/>
</dbReference>
<dbReference type="STRING" id="1120976.SAMN03080606_03057"/>
<organism evidence="12 13">
    <name type="scientific">Alkaliphilus peptidifermentans DSM 18978</name>
    <dbReference type="NCBI Taxonomy" id="1120976"/>
    <lineage>
        <taxon>Bacteria</taxon>
        <taxon>Bacillati</taxon>
        <taxon>Bacillota</taxon>
        <taxon>Clostridia</taxon>
        <taxon>Peptostreptococcales</taxon>
        <taxon>Natronincolaceae</taxon>
        <taxon>Alkaliphilus</taxon>
    </lineage>
</organism>
<dbReference type="PANTHER" id="PTHR30352">
    <property type="entry name" value="PYRUVATE FORMATE-LYASE-ACTIVATING ENZYME"/>
    <property type="match status" value="1"/>
</dbReference>
<dbReference type="PROSITE" id="PS51918">
    <property type="entry name" value="RADICAL_SAM"/>
    <property type="match status" value="1"/>
</dbReference>
<keyword evidence="6 10" id="KW-0479">Metal-binding</keyword>
<dbReference type="SFLD" id="SFLDS00029">
    <property type="entry name" value="Radical_SAM"/>
    <property type="match status" value="1"/>
</dbReference>
<dbReference type="InterPro" id="IPR007197">
    <property type="entry name" value="rSAM"/>
</dbReference>